<comment type="caution">
    <text evidence="2">The sequence shown here is derived from an EMBL/GenBank/DDBJ whole genome shotgun (WGS) entry which is preliminary data.</text>
</comment>
<name>A0A9Q0TAE2_SALPP</name>
<dbReference type="EMBL" id="JAPFFK010000016">
    <property type="protein sequence ID" value="KAJ6706563.1"/>
    <property type="molecule type" value="Genomic_DNA"/>
</dbReference>
<keyword evidence="1" id="KW-1133">Transmembrane helix</keyword>
<protein>
    <submittedName>
        <fullName evidence="2">PECTINESTERASE</fullName>
    </submittedName>
</protein>
<keyword evidence="3" id="KW-1185">Reference proteome</keyword>
<feature type="transmembrane region" description="Helical" evidence="1">
    <location>
        <begin position="64"/>
        <end position="85"/>
    </location>
</feature>
<dbReference type="Proteomes" id="UP001151532">
    <property type="component" value="Chromosome 3"/>
</dbReference>
<reference evidence="2" key="2">
    <citation type="journal article" date="2023" name="Int. J. Mol. Sci.">
        <title>De Novo Assembly and Annotation of 11 Diverse Shrub Willow (Salix) Genomes Reveals Novel Gene Organization in Sex-Linked Regions.</title>
        <authorList>
            <person name="Hyden B."/>
            <person name="Feng K."/>
            <person name="Yates T.B."/>
            <person name="Jawdy S."/>
            <person name="Cereghino C."/>
            <person name="Smart L.B."/>
            <person name="Muchero W."/>
        </authorList>
    </citation>
    <scope>NUCLEOTIDE SEQUENCE</scope>
    <source>
        <tissue evidence="2">Shoot tip</tissue>
    </source>
</reference>
<keyword evidence="1" id="KW-0812">Transmembrane</keyword>
<reference evidence="2" key="1">
    <citation type="submission" date="2022-11" db="EMBL/GenBank/DDBJ databases">
        <authorList>
            <person name="Hyden B.L."/>
            <person name="Feng K."/>
            <person name="Yates T."/>
            <person name="Jawdy S."/>
            <person name="Smart L.B."/>
            <person name="Muchero W."/>
        </authorList>
    </citation>
    <scope>NUCLEOTIDE SEQUENCE</scope>
    <source>
        <tissue evidence="2">Shoot tip</tissue>
    </source>
</reference>
<evidence type="ECO:0000256" key="1">
    <source>
        <dbReference type="SAM" id="Phobius"/>
    </source>
</evidence>
<sequence length="165" mass="17925">MHYKIPALPLLHLHPGHPSRAKSLFASSSSQSYSSIPSIFFLFFSSVETRILGQEIEEKMFRKVVVSAISLILVVGAVIGVVALVQPSQKGSGGENEPGNISPSMRIANQLCQPSDYKEACTKTLSSVNSTDPKEFVKQAILAASDAVKKSFQLLRRPGRQSQPK</sequence>
<evidence type="ECO:0000313" key="3">
    <source>
        <dbReference type="Proteomes" id="UP001151532"/>
    </source>
</evidence>
<accession>A0A9Q0TAE2</accession>
<dbReference type="OrthoDB" id="2019149at2759"/>
<evidence type="ECO:0000313" key="2">
    <source>
        <dbReference type="EMBL" id="KAJ6706563.1"/>
    </source>
</evidence>
<dbReference type="AlphaFoldDB" id="A0A9Q0TAE2"/>
<proteinExistence type="predicted"/>
<keyword evidence="1" id="KW-0472">Membrane</keyword>
<organism evidence="2 3">
    <name type="scientific">Salix purpurea</name>
    <name type="common">Purple osier willow</name>
    <dbReference type="NCBI Taxonomy" id="77065"/>
    <lineage>
        <taxon>Eukaryota</taxon>
        <taxon>Viridiplantae</taxon>
        <taxon>Streptophyta</taxon>
        <taxon>Embryophyta</taxon>
        <taxon>Tracheophyta</taxon>
        <taxon>Spermatophyta</taxon>
        <taxon>Magnoliopsida</taxon>
        <taxon>eudicotyledons</taxon>
        <taxon>Gunneridae</taxon>
        <taxon>Pentapetalae</taxon>
        <taxon>rosids</taxon>
        <taxon>fabids</taxon>
        <taxon>Malpighiales</taxon>
        <taxon>Salicaceae</taxon>
        <taxon>Saliceae</taxon>
        <taxon>Salix</taxon>
    </lineage>
</organism>
<gene>
    <name evidence="2" type="ORF">OIU79_011078</name>
</gene>